<evidence type="ECO:0000256" key="1">
    <source>
        <dbReference type="ARBA" id="ARBA00034117"/>
    </source>
</evidence>
<gene>
    <name evidence="3" type="ORF">J2S05_003110</name>
</gene>
<dbReference type="RefSeq" id="WP_306984274.1">
    <property type="nucleotide sequence ID" value="NZ_JAUSUA010000005.1"/>
</dbReference>
<evidence type="ECO:0000313" key="4">
    <source>
        <dbReference type="Proteomes" id="UP001225034"/>
    </source>
</evidence>
<dbReference type="Proteomes" id="UP001225034">
    <property type="component" value="Unassembled WGS sequence"/>
</dbReference>
<sequence>MSQKSLDAANVLPMLESISTETNNQNKQLTAFKSTLQTNVTGLSSQKGATSRNVVAFWREVHYPFIELLDSVMNEFATSLQTMNSELNGEFSSMAAIREDFLSNDLQNQLENLKRTAENHGEGLMSLSSEYSDVISLPYFDYTSIIDGLNHSIKEANTTLELLYSKDSSFNQTQQNISNSIVALENYLTTMTSKLTSGSISISNFNSSSVKDTAEWKEVRKENLVRRYQEALTLMGANHFLANSSHPVAKAFLAASGVGLKTTDKILYSAVSSARSSIINQASTLASTEFGQSYMRRLGTFGVLMKNSDKIADVFKAGAKDILSQKAKDAAGAALQFSHKVNLAKNVMNSVSGVASGYLLQGAAQLALNPNAQALANKANDFDVYGAIDVAKKWVNNLDNSSKLLEYALENNFAPIPSLLNTVKNSFNSATSKGLSVLGEAKDRFNSAKNIGGRIYDIEKNYLKNTINTFTDNAVSRFLNNDKVQAFRNQVSSLKTNTIQGINHAKNSFNSVKTAASPYINKGMNALSKGLNTTKDQLVDKGGKLVNSRFVKLLGPAGYTLTGMTHLSELTDPSNDGKTIAVKGTRAGAGAVTEVGGAVIGGYIGGAVGSFIPIPVLGTAAGAYFGSLIGGKIGSKAAPYVKDAAEKAVNYVGEKASKVKDAAKGALSDAKGALSDAKDKLGDLGSSVVSWLN</sequence>
<evidence type="ECO:0000259" key="2">
    <source>
        <dbReference type="PROSITE" id="PS51756"/>
    </source>
</evidence>
<dbReference type="InterPro" id="IPR006829">
    <property type="entry name" value="LXG_dom"/>
</dbReference>
<evidence type="ECO:0000313" key="3">
    <source>
        <dbReference type="EMBL" id="MDQ0208299.1"/>
    </source>
</evidence>
<feature type="domain" description="LXG" evidence="2">
    <location>
        <begin position="2"/>
        <end position="236"/>
    </location>
</feature>
<keyword evidence="4" id="KW-1185">Reference proteome</keyword>
<comment type="similarity">
    <text evidence="1">In the N-terminal section; belongs to the LXG family.</text>
</comment>
<accession>A0ABT9YKX5</accession>
<proteinExistence type="inferred from homology"/>
<protein>
    <recommendedName>
        <fullName evidence="2">LXG domain-containing protein</fullName>
    </recommendedName>
</protein>
<name>A0ABT9YKX5_9BACI</name>
<dbReference type="EMBL" id="JAUSUA010000005">
    <property type="protein sequence ID" value="MDQ0208299.1"/>
    <property type="molecule type" value="Genomic_DNA"/>
</dbReference>
<reference evidence="3 4" key="1">
    <citation type="submission" date="2023-07" db="EMBL/GenBank/DDBJ databases">
        <title>Genomic Encyclopedia of Type Strains, Phase IV (KMG-IV): sequencing the most valuable type-strain genomes for metagenomic binning, comparative biology and taxonomic classification.</title>
        <authorList>
            <person name="Goeker M."/>
        </authorList>
    </citation>
    <scope>NUCLEOTIDE SEQUENCE [LARGE SCALE GENOMIC DNA]</scope>
    <source>
        <strain evidence="3 4">DSM 19154</strain>
    </source>
</reference>
<dbReference type="PROSITE" id="PS51756">
    <property type="entry name" value="LXG"/>
    <property type="match status" value="1"/>
</dbReference>
<comment type="caution">
    <text evidence="3">The sequence shown here is derived from an EMBL/GenBank/DDBJ whole genome shotgun (WGS) entry which is preliminary data.</text>
</comment>
<organism evidence="3 4">
    <name type="scientific">Alkalicoccobacillus murimartini</name>
    <dbReference type="NCBI Taxonomy" id="171685"/>
    <lineage>
        <taxon>Bacteria</taxon>
        <taxon>Bacillati</taxon>
        <taxon>Bacillota</taxon>
        <taxon>Bacilli</taxon>
        <taxon>Bacillales</taxon>
        <taxon>Bacillaceae</taxon>
        <taxon>Alkalicoccobacillus</taxon>
    </lineage>
</organism>
<dbReference type="Pfam" id="PF04740">
    <property type="entry name" value="LXG"/>
    <property type="match status" value="1"/>
</dbReference>